<protein>
    <recommendedName>
        <fullName evidence="4">Secreted protein</fullName>
    </recommendedName>
</protein>
<evidence type="ECO:0000313" key="3">
    <source>
        <dbReference type="Proteomes" id="UP001642487"/>
    </source>
</evidence>
<keyword evidence="3" id="KW-1185">Reference proteome</keyword>
<proteinExistence type="predicted"/>
<evidence type="ECO:0008006" key="4">
    <source>
        <dbReference type="Google" id="ProtNLM"/>
    </source>
</evidence>
<organism evidence="2 3">
    <name type="scientific">Citrullus colocynthis</name>
    <name type="common">colocynth</name>
    <dbReference type="NCBI Taxonomy" id="252529"/>
    <lineage>
        <taxon>Eukaryota</taxon>
        <taxon>Viridiplantae</taxon>
        <taxon>Streptophyta</taxon>
        <taxon>Embryophyta</taxon>
        <taxon>Tracheophyta</taxon>
        <taxon>Spermatophyta</taxon>
        <taxon>Magnoliopsida</taxon>
        <taxon>eudicotyledons</taxon>
        <taxon>Gunneridae</taxon>
        <taxon>Pentapetalae</taxon>
        <taxon>rosids</taxon>
        <taxon>fabids</taxon>
        <taxon>Cucurbitales</taxon>
        <taxon>Cucurbitaceae</taxon>
        <taxon>Benincaseae</taxon>
        <taxon>Citrullus</taxon>
    </lineage>
</organism>
<dbReference type="Proteomes" id="UP001642487">
    <property type="component" value="Chromosome 9"/>
</dbReference>
<keyword evidence="1" id="KW-0732">Signal</keyword>
<dbReference type="EMBL" id="OZ021743">
    <property type="protein sequence ID" value="CAK9329880.1"/>
    <property type="molecule type" value="Genomic_DNA"/>
</dbReference>
<evidence type="ECO:0000256" key="1">
    <source>
        <dbReference type="SAM" id="SignalP"/>
    </source>
</evidence>
<gene>
    <name evidence="2" type="ORF">CITCOLO1_LOCUS22360</name>
</gene>
<name>A0ABP0ZAT3_9ROSI</name>
<reference evidence="2 3" key="1">
    <citation type="submission" date="2024-03" db="EMBL/GenBank/DDBJ databases">
        <authorList>
            <person name="Gkanogiannis A."/>
            <person name="Becerra Lopez-Lavalle L."/>
        </authorList>
    </citation>
    <scope>NUCLEOTIDE SEQUENCE [LARGE SCALE GENOMIC DNA]</scope>
</reference>
<feature type="signal peptide" evidence="1">
    <location>
        <begin position="1"/>
        <end position="19"/>
    </location>
</feature>
<accession>A0ABP0ZAT3</accession>
<evidence type="ECO:0000313" key="2">
    <source>
        <dbReference type="EMBL" id="CAK9329880.1"/>
    </source>
</evidence>
<feature type="chain" id="PRO_5045430802" description="Secreted protein" evidence="1">
    <location>
        <begin position="20"/>
        <end position="142"/>
    </location>
</feature>
<sequence length="142" mass="15550">MFWLARSLCIWRSFAGATAVVHDSSGSLILGGCEKVGHNWSIKFLEALTLIREDLSELSSFVEEIGTLGASARVVFFCRCMQSANGLTHCMARVAVLGGDWVRFFISYSSSSSEEVVRILCIIPDYFSSVFEGKGCGCCELL</sequence>